<evidence type="ECO:0000313" key="6">
    <source>
        <dbReference type="EMBL" id="MXY92663.1"/>
    </source>
</evidence>
<dbReference type="SUPFAM" id="SSF56645">
    <property type="entry name" value="Acyl-CoA dehydrogenase NM domain-like"/>
    <property type="match status" value="1"/>
</dbReference>
<dbReference type="Gene3D" id="2.40.110.10">
    <property type="entry name" value="Butyryl-CoA Dehydrogenase, subunit A, domain 2"/>
    <property type="match status" value="1"/>
</dbReference>
<dbReference type="InterPro" id="IPR009100">
    <property type="entry name" value="AcylCoA_DH/oxidase_NM_dom_sf"/>
</dbReference>
<feature type="domain" description="Acyl-CoA dehydrogenase C-terminal" evidence="5">
    <location>
        <begin position="260"/>
        <end position="383"/>
    </location>
</feature>
<dbReference type="Pfam" id="PF02771">
    <property type="entry name" value="Acyl-CoA_dh_N"/>
    <property type="match status" value="1"/>
</dbReference>
<dbReference type="GO" id="GO:0003995">
    <property type="term" value="F:acyl-CoA dehydrogenase activity"/>
    <property type="evidence" value="ECO:0007669"/>
    <property type="project" value="TreeGrafter"/>
</dbReference>
<dbReference type="PANTHER" id="PTHR43884:SF25">
    <property type="entry name" value="ACYL-COA DEHYDROGENASE YDBM-RELATED"/>
    <property type="match status" value="1"/>
</dbReference>
<dbReference type="Pfam" id="PF02770">
    <property type="entry name" value="Acyl-CoA_dh_M"/>
    <property type="match status" value="1"/>
</dbReference>
<dbReference type="CDD" id="cd00567">
    <property type="entry name" value="ACAD"/>
    <property type="match status" value="1"/>
</dbReference>
<dbReference type="Pfam" id="PF08028">
    <property type="entry name" value="Acyl-CoA_dh_2"/>
    <property type="match status" value="1"/>
</dbReference>
<dbReference type="GO" id="GO:0050660">
    <property type="term" value="F:flavin adenine dinucleotide binding"/>
    <property type="evidence" value="ECO:0007669"/>
    <property type="project" value="InterPro"/>
</dbReference>
<evidence type="ECO:0000259" key="4">
    <source>
        <dbReference type="Pfam" id="PF02771"/>
    </source>
</evidence>
<reference evidence="6" key="1">
    <citation type="submission" date="2019-09" db="EMBL/GenBank/DDBJ databases">
        <title>Characterisation of the sponge microbiome using genome-centric metagenomics.</title>
        <authorList>
            <person name="Engelberts J.P."/>
            <person name="Robbins S.J."/>
            <person name="De Goeij J.M."/>
            <person name="Aranda M."/>
            <person name="Bell S.C."/>
            <person name="Webster N.S."/>
        </authorList>
    </citation>
    <scope>NUCLEOTIDE SEQUENCE</scope>
    <source>
        <strain evidence="6">SB0664_bin_27</strain>
    </source>
</reference>
<dbReference type="InterPro" id="IPR046373">
    <property type="entry name" value="Acyl-CoA_Oxase/DH_mid-dom_sf"/>
</dbReference>
<dbReference type="InterPro" id="IPR013786">
    <property type="entry name" value="AcylCoA_DH/ox_N"/>
</dbReference>
<keyword evidence="1" id="KW-0285">Flavoprotein</keyword>
<keyword evidence="2" id="KW-0560">Oxidoreductase</keyword>
<feature type="domain" description="Acyl-CoA dehydrogenase/oxidase N-terminal" evidence="4">
    <location>
        <begin position="6"/>
        <end position="94"/>
    </location>
</feature>
<evidence type="ECO:0000256" key="2">
    <source>
        <dbReference type="ARBA" id="ARBA00023002"/>
    </source>
</evidence>
<organism evidence="6">
    <name type="scientific">Caldilineaceae bacterium SB0664_bin_27</name>
    <dbReference type="NCBI Taxonomy" id="2605260"/>
    <lineage>
        <taxon>Bacteria</taxon>
        <taxon>Bacillati</taxon>
        <taxon>Chloroflexota</taxon>
        <taxon>Caldilineae</taxon>
        <taxon>Caldilineales</taxon>
        <taxon>Caldilineaceae</taxon>
    </lineage>
</organism>
<evidence type="ECO:0000256" key="1">
    <source>
        <dbReference type="ARBA" id="ARBA00022630"/>
    </source>
</evidence>
<dbReference type="InterPro" id="IPR036250">
    <property type="entry name" value="AcylCo_DH-like_C"/>
</dbReference>
<dbReference type="InterPro" id="IPR037069">
    <property type="entry name" value="AcylCoA_DH/ox_N_sf"/>
</dbReference>
<evidence type="ECO:0000259" key="5">
    <source>
        <dbReference type="Pfam" id="PF08028"/>
    </source>
</evidence>
<dbReference type="Gene3D" id="1.20.140.10">
    <property type="entry name" value="Butyryl-CoA Dehydrogenase, subunit A, domain 3"/>
    <property type="match status" value="1"/>
</dbReference>
<dbReference type="InterPro" id="IPR013107">
    <property type="entry name" value="Acyl-CoA_DH_C"/>
</dbReference>
<proteinExistence type="predicted"/>
<sequence>MLYPTTERQQRFIDVASSLLPAFRERAAQHDRDGSFPHENFVDIRRVGLPALVVPQEFGGWGANLLESTLTMETLAQGDGSTGLSFVMHVQVIGGVAASLEGTAVEPDRGGWSQALFAQICRDAVERGALINSVATEPNLGSPSRGGLPETTAEPVRENGKDAWLINGLKTFASLSPEMDYFIIPAALQDGSGHVARFVIPAGPHFEIIETWDSFGMRATGSHDLKIVNARVTDEQMIGRGAPSPRTTGKAPANAWFICTVSAVYLGVAQAALDFAADYAAKRVPTALGKPIAELESIQRRLGQAELLLLQARALLYNTARDWDQLNARRNELAPAVLAAKYTVTNNAIEAVDHAVRVVGGAAMSRSLPLERYLRDVRPGLFHPLNDDQALTIFGQNALKRISAMAASR</sequence>
<dbReference type="SUPFAM" id="SSF47203">
    <property type="entry name" value="Acyl-CoA dehydrogenase C-terminal domain-like"/>
    <property type="match status" value="1"/>
</dbReference>
<name>A0A6B0YP24_9CHLR</name>
<dbReference type="InterPro" id="IPR006091">
    <property type="entry name" value="Acyl-CoA_Oxase/DH_mid-dom"/>
</dbReference>
<dbReference type="EMBL" id="VXRG01000039">
    <property type="protein sequence ID" value="MXY92663.1"/>
    <property type="molecule type" value="Genomic_DNA"/>
</dbReference>
<dbReference type="Gene3D" id="1.10.540.10">
    <property type="entry name" value="Acyl-CoA dehydrogenase/oxidase, N-terminal domain"/>
    <property type="match status" value="1"/>
</dbReference>
<accession>A0A6B0YP24</accession>
<protein>
    <submittedName>
        <fullName evidence="6">Acyl-CoA dehydrogenase</fullName>
    </submittedName>
</protein>
<dbReference type="AlphaFoldDB" id="A0A6B0YP24"/>
<gene>
    <name evidence="6" type="ORF">F4Y42_04350</name>
</gene>
<evidence type="ECO:0000259" key="3">
    <source>
        <dbReference type="Pfam" id="PF02770"/>
    </source>
</evidence>
<feature type="domain" description="Acyl-CoA oxidase/dehydrogenase middle" evidence="3">
    <location>
        <begin position="135"/>
        <end position="227"/>
    </location>
</feature>
<dbReference type="PANTHER" id="PTHR43884">
    <property type="entry name" value="ACYL-COA DEHYDROGENASE"/>
    <property type="match status" value="1"/>
</dbReference>
<comment type="caution">
    <text evidence="6">The sequence shown here is derived from an EMBL/GenBank/DDBJ whole genome shotgun (WGS) entry which is preliminary data.</text>
</comment>
<dbReference type="PIRSF" id="PIRSF016578">
    <property type="entry name" value="HsaA"/>
    <property type="match status" value="1"/>
</dbReference>